<dbReference type="GO" id="GO:0008934">
    <property type="term" value="F:inositol monophosphate 1-phosphatase activity"/>
    <property type="evidence" value="ECO:0007669"/>
    <property type="project" value="TreeGrafter"/>
</dbReference>
<comment type="cofactor">
    <cofactor evidence="4">
        <name>Mg(2+)</name>
        <dbReference type="ChEBI" id="CHEBI:18420"/>
    </cofactor>
</comment>
<keyword evidence="1 4" id="KW-0479">Metal-binding</keyword>
<keyword evidence="2 5" id="KW-0378">Hydrolase</keyword>
<organism evidence="5 6">
    <name type="scientific">Campylobacter porcelli</name>
    <dbReference type="NCBI Taxonomy" id="1660073"/>
    <lineage>
        <taxon>Bacteria</taxon>
        <taxon>Pseudomonadati</taxon>
        <taxon>Campylobacterota</taxon>
        <taxon>Epsilonproteobacteria</taxon>
        <taxon>Campylobacterales</taxon>
        <taxon>Campylobacteraceae</taxon>
        <taxon>Campylobacter</taxon>
    </lineage>
</organism>
<dbReference type="GO" id="GO:0008441">
    <property type="term" value="F:3'(2'),5'-bisphosphate nucleotidase activity"/>
    <property type="evidence" value="ECO:0007669"/>
    <property type="project" value="UniProtKB-EC"/>
</dbReference>
<dbReference type="GO" id="GO:0046872">
    <property type="term" value="F:metal ion binding"/>
    <property type="evidence" value="ECO:0007669"/>
    <property type="project" value="UniProtKB-KW"/>
</dbReference>
<proteinExistence type="predicted"/>
<feature type="binding site" evidence="4">
    <location>
        <position position="69"/>
    </location>
    <ligand>
        <name>Mg(2+)</name>
        <dbReference type="ChEBI" id="CHEBI:18420"/>
        <label>1</label>
        <note>catalytic</note>
    </ligand>
</feature>
<accession>A0A1X9SUH1</accession>
<dbReference type="PROSITE" id="PS00630">
    <property type="entry name" value="IMP_2"/>
    <property type="match status" value="1"/>
</dbReference>
<dbReference type="InterPro" id="IPR020583">
    <property type="entry name" value="Inositol_monoP_metal-BS"/>
</dbReference>
<dbReference type="STRING" id="1660073.CSUIS_0055"/>
<dbReference type="PANTHER" id="PTHR20854">
    <property type="entry name" value="INOSITOL MONOPHOSPHATASE"/>
    <property type="match status" value="1"/>
</dbReference>
<dbReference type="PANTHER" id="PTHR20854:SF4">
    <property type="entry name" value="INOSITOL-1-MONOPHOSPHATASE-RELATED"/>
    <property type="match status" value="1"/>
</dbReference>
<dbReference type="Pfam" id="PF00459">
    <property type="entry name" value="Inositol_P"/>
    <property type="match status" value="1"/>
</dbReference>
<keyword evidence="3 4" id="KW-0460">Magnesium</keyword>
<dbReference type="PRINTS" id="PR00377">
    <property type="entry name" value="IMPHPHTASES"/>
</dbReference>
<dbReference type="InterPro" id="IPR020550">
    <property type="entry name" value="Inositol_monophosphatase_CS"/>
</dbReference>
<dbReference type="Gene3D" id="3.30.540.10">
    <property type="entry name" value="Fructose-1,6-Bisphosphatase, subunit A, domain 1"/>
    <property type="match status" value="1"/>
</dbReference>
<evidence type="ECO:0000256" key="4">
    <source>
        <dbReference type="PIRSR" id="PIRSR600760-2"/>
    </source>
</evidence>
<sequence>MSDQHLNLSNLHQIALKAALAAGAEILKSYSKFQIYYKKDNSLLTTADLLANEAIYKILSKTQIPICSEESILPFNQRDESSIFWLVDPLDGTREFVSRSGEFCVCIALIYRSRPILGVIYSPVHNQIYSSYQGSSIYKNGEIISINENESSLISGKSKNDIDKFAKNFNLDIIKLSSAIKFPYLVQGFAGVFIRLYGSSLWDTAAGDFLLHQSGGIMLSLSDLKPLNYAKKETLNDNFIALSSLQKPNLSRYLDYLNSSKNIKFSNNID</sequence>
<name>A0A1X9SUH1_9BACT</name>
<dbReference type="Proteomes" id="UP000194260">
    <property type="component" value="Chromosome"/>
</dbReference>
<reference evidence="6" key="1">
    <citation type="journal article" date="2017" name="Genome Biol. Evol.">
        <title>Comparative Genomic Analysis Identifies a Campylobacter Clade Deficient in Selenium Metabolism.</title>
        <authorList>
            <person name="Miller W.G."/>
            <person name="Yee E."/>
            <person name="Lopes B.S."/>
            <person name="Chapman M.H."/>
            <person name="Huynh S."/>
            <person name="Bono J.L."/>
            <person name="Parker C.T."/>
            <person name="Strachan N.J.C."/>
            <person name="Forbes K.J."/>
        </authorList>
    </citation>
    <scope>NUCLEOTIDE SEQUENCE [LARGE SCALE GENOMIC DNA]</scope>
    <source>
        <strain evidence="6">RM6137</strain>
    </source>
</reference>
<dbReference type="AlphaFoldDB" id="A0A1X9SUH1"/>
<protein>
    <submittedName>
        <fullName evidence="5">Adenosine-3'(2'),5'-bisphosphate nucleotidase</fullName>
        <ecNumber evidence="5">3.1.3.7</ecNumber>
    </submittedName>
</protein>
<dbReference type="Gene3D" id="3.40.190.80">
    <property type="match status" value="1"/>
</dbReference>
<dbReference type="GO" id="GO:0007165">
    <property type="term" value="P:signal transduction"/>
    <property type="evidence" value="ECO:0007669"/>
    <property type="project" value="TreeGrafter"/>
</dbReference>
<gene>
    <name evidence="5" type="primary">cysQ</name>
    <name evidence="5" type="ORF">CSUIS_0055</name>
</gene>
<dbReference type="EMBL" id="CP018789">
    <property type="protein sequence ID" value="ARQ99911.1"/>
    <property type="molecule type" value="Genomic_DNA"/>
</dbReference>
<evidence type="ECO:0000313" key="6">
    <source>
        <dbReference type="Proteomes" id="UP000194260"/>
    </source>
</evidence>
<evidence type="ECO:0000256" key="1">
    <source>
        <dbReference type="ARBA" id="ARBA00022723"/>
    </source>
</evidence>
<dbReference type="PROSITE" id="PS00629">
    <property type="entry name" value="IMP_1"/>
    <property type="match status" value="1"/>
</dbReference>
<dbReference type="EC" id="3.1.3.7" evidence="5"/>
<dbReference type="GO" id="GO:0006020">
    <property type="term" value="P:inositol metabolic process"/>
    <property type="evidence" value="ECO:0007669"/>
    <property type="project" value="TreeGrafter"/>
</dbReference>
<dbReference type="RefSeq" id="WP_086296670.1">
    <property type="nucleotide sequence ID" value="NZ_CP018789.1"/>
</dbReference>
<evidence type="ECO:0000256" key="2">
    <source>
        <dbReference type="ARBA" id="ARBA00022801"/>
    </source>
</evidence>
<feature type="binding site" evidence="4">
    <location>
        <position position="88"/>
    </location>
    <ligand>
        <name>Mg(2+)</name>
        <dbReference type="ChEBI" id="CHEBI:18420"/>
        <label>1</label>
        <note>catalytic</note>
    </ligand>
</feature>
<dbReference type="InterPro" id="IPR000760">
    <property type="entry name" value="Inositol_monophosphatase-like"/>
</dbReference>
<dbReference type="CDD" id="cd01638">
    <property type="entry name" value="CysQ"/>
    <property type="match status" value="1"/>
</dbReference>
<feature type="binding site" evidence="4">
    <location>
        <position position="91"/>
    </location>
    <ligand>
        <name>Mg(2+)</name>
        <dbReference type="ChEBI" id="CHEBI:18420"/>
        <label>1</label>
        <note>catalytic</note>
    </ligand>
</feature>
<evidence type="ECO:0000256" key="3">
    <source>
        <dbReference type="ARBA" id="ARBA00022842"/>
    </source>
</evidence>
<feature type="binding site" evidence="4">
    <location>
        <position position="203"/>
    </location>
    <ligand>
        <name>Mg(2+)</name>
        <dbReference type="ChEBI" id="CHEBI:18420"/>
        <label>1</label>
        <note>catalytic</note>
    </ligand>
</feature>
<dbReference type="SUPFAM" id="SSF56655">
    <property type="entry name" value="Carbohydrate phosphatase"/>
    <property type="match status" value="1"/>
</dbReference>
<feature type="binding site" evidence="4">
    <location>
        <position position="90"/>
    </location>
    <ligand>
        <name>Mg(2+)</name>
        <dbReference type="ChEBI" id="CHEBI:18420"/>
        <label>2</label>
    </ligand>
</feature>
<evidence type="ECO:0000313" key="5">
    <source>
        <dbReference type="EMBL" id="ARQ99911.1"/>
    </source>
</evidence>
<dbReference type="KEGG" id="camy:CSUIS_0055"/>
<dbReference type="GO" id="GO:0046854">
    <property type="term" value="P:phosphatidylinositol phosphate biosynthetic process"/>
    <property type="evidence" value="ECO:0007669"/>
    <property type="project" value="InterPro"/>
</dbReference>